<dbReference type="InterPro" id="IPR054593">
    <property type="entry name" value="Beta-mannosidase-like_N2"/>
</dbReference>
<evidence type="ECO:0000313" key="9">
    <source>
        <dbReference type="Proteomes" id="UP000238034"/>
    </source>
</evidence>
<dbReference type="Pfam" id="PF16355">
    <property type="entry name" value="DUF4982"/>
    <property type="match status" value="1"/>
</dbReference>
<evidence type="ECO:0000259" key="4">
    <source>
        <dbReference type="Pfam" id="PF00703"/>
    </source>
</evidence>
<evidence type="ECO:0000259" key="7">
    <source>
        <dbReference type="Pfam" id="PF22666"/>
    </source>
</evidence>
<comment type="similarity">
    <text evidence="1">Belongs to the glycosyl hydrolase 2 family.</text>
</comment>
<dbReference type="InterPro" id="IPR032311">
    <property type="entry name" value="DUF4982"/>
</dbReference>
<dbReference type="SUPFAM" id="SSF51445">
    <property type="entry name" value="(Trans)glycosidases"/>
    <property type="match status" value="1"/>
</dbReference>
<feature type="domain" description="Beta-mannosidase-like galactose-binding" evidence="7">
    <location>
        <begin position="83"/>
        <end position="169"/>
    </location>
</feature>
<name>A0A2T0UBM9_9SPHI</name>
<keyword evidence="2" id="KW-0378">Hydrolase</keyword>
<dbReference type="PANTHER" id="PTHR42732">
    <property type="entry name" value="BETA-GALACTOSIDASE"/>
    <property type="match status" value="1"/>
</dbReference>
<dbReference type="GO" id="GO:0004553">
    <property type="term" value="F:hydrolase activity, hydrolyzing O-glycosyl compounds"/>
    <property type="evidence" value="ECO:0007669"/>
    <property type="project" value="InterPro"/>
</dbReference>
<evidence type="ECO:0000259" key="5">
    <source>
        <dbReference type="Pfam" id="PF16355"/>
    </source>
</evidence>
<dbReference type="Pfam" id="PF18565">
    <property type="entry name" value="Glyco_hydro2_C5"/>
    <property type="match status" value="1"/>
</dbReference>
<dbReference type="Gene3D" id="2.60.40.10">
    <property type="entry name" value="Immunoglobulins"/>
    <property type="match status" value="3"/>
</dbReference>
<comment type="caution">
    <text evidence="8">The sequence shown here is derived from an EMBL/GenBank/DDBJ whole genome shotgun (WGS) entry which is preliminary data.</text>
</comment>
<dbReference type="InterPro" id="IPR008979">
    <property type="entry name" value="Galactose-bd-like_sf"/>
</dbReference>
<dbReference type="Proteomes" id="UP000238034">
    <property type="component" value="Unassembled WGS sequence"/>
</dbReference>
<dbReference type="PANTHER" id="PTHR42732:SF1">
    <property type="entry name" value="BETA-MANNOSIDASE"/>
    <property type="match status" value="1"/>
</dbReference>
<feature type="domain" description="Glycoside hydrolase family 2 immunoglobulin-like beta-sandwich" evidence="4">
    <location>
        <begin position="215"/>
        <end position="314"/>
    </location>
</feature>
<gene>
    <name evidence="8" type="ORF">B0I27_101314</name>
</gene>
<accession>A0A2T0UBM9</accession>
<dbReference type="Gene3D" id="3.20.20.80">
    <property type="entry name" value="Glycosidases"/>
    <property type="match status" value="1"/>
</dbReference>
<dbReference type="InterPro" id="IPR006102">
    <property type="entry name" value="Ig-like_GH2"/>
</dbReference>
<evidence type="ECO:0000256" key="1">
    <source>
        <dbReference type="ARBA" id="ARBA00007401"/>
    </source>
</evidence>
<protein>
    <submittedName>
        <fullName evidence="8">Beta-galactosidase/beta-glucuronidase</fullName>
    </submittedName>
</protein>
<dbReference type="EMBL" id="PVTH01000001">
    <property type="protein sequence ID" value="PRY55345.1"/>
    <property type="molecule type" value="Genomic_DNA"/>
</dbReference>
<dbReference type="RefSeq" id="WP_106290681.1">
    <property type="nucleotide sequence ID" value="NZ_PVTH01000001.1"/>
</dbReference>
<dbReference type="InterPro" id="IPR036156">
    <property type="entry name" value="Beta-gal/glucu_dom_sf"/>
</dbReference>
<keyword evidence="3" id="KW-0326">Glycosidase</keyword>
<feature type="domain" description="Glycoside hydrolase family 2" evidence="6">
    <location>
        <begin position="706"/>
        <end position="797"/>
    </location>
</feature>
<dbReference type="SUPFAM" id="SSF49785">
    <property type="entry name" value="Galactose-binding domain-like"/>
    <property type="match status" value="2"/>
</dbReference>
<evidence type="ECO:0000256" key="3">
    <source>
        <dbReference type="ARBA" id="ARBA00023295"/>
    </source>
</evidence>
<evidence type="ECO:0000259" key="6">
    <source>
        <dbReference type="Pfam" id="PF18565"/>
    </source>
</evidence>
<dbReference type="InterPro" id="IPR017853">
    <property type="entry name" value="GH"/>
</dbReference>
<organism evidence="8 9">
    <name type="scientific">Arcticibacter pallidicorallinus</name>
    <dbReference type="NCBI Taxonomy" id="1259464"/>
    <lineage>
        <taxon>Bacteria</taxon>
        <taxon>Pseudomonadati</taxon>
        <taxon>Bacteroidota</taxon>
        <taxon>Sphingobacteriia</taxon>
        <taxon>Sphingobacteriales</taxon>
        <taxon>Sphingobacteriaceae</taxon>
        <taxon>Arcticibacter</taxon>
    </lineage>
</organism>
<proteinExistence type="inferred from homology"/>
<dbReference type="OrthoDB" id="9801077at2"/>
<dbReference type="Pfam" id="PF00703">
    <property type="entry name" value="Glyco_hydro_2"/>
    <property type="match status" value="1"/>
</dbReference>
<dbReference type="InterPro" id="IPR013783">
    <property type="entry name" value="Ig-like_fold"/>
</dbReference>
<reference evidence="8 9" key="1">
    <citation type="submission" date="2018-03" db="EMBL/GenBank/DDBJ databases">
        <title>Genomic Encyclopedia of Type Strains, Phase III (KMG-III): the genomes of soil and plant-associated and newly described type strains.</title>
        <authorList>
            <person name="Whitman W."/>
        </authorList>
    </citation>
    <scope>NUCLEOTIDE SEQUENCE [LARGE SCALE GENOMIC DNA]</scope>
    <source>
        <strain evidence="8 9">CGMCC 1.9313</strain>
    </source>
</reference>
<dbReference type="InterPro" id="IPR051913">
    <property type="entry name" value="GH2_Domain-Containing"/>
</dbReference>
<evidence type="ECO:0000256" key="2">
    <source>
        <dbReference type="ARBA" id="ARBA00022801"/>
    </source>
</evidence>
<dbReference type="GO" id="GO:0005975">
    <property type="term" value="P:carbohydrate metabolic process"/>
    <property type="evidence" value="ECO:0007669"/>
    <property type="project" value="InterPro"/>
</dbReference>
<keyword evidence="9" id="KW-1185">Reference proteome</keyword>
<dbReference type="SUPFAM" id="SSF49303">
    <property type="entry name" value="beta-Galactosidase/glucuronidase domain"/>
    <property type="match status" value="1"/>
</dbReference>
<dbReference type="AlphaFoldDB" id="A0A2T0UBM9"/>
<dbReference type="Gene3D" id="2.60.120.260">
    <property type="entry name" value="Galactose-binding domain-like"/>
    <property type="match status" value="2"/>
</dbReference>
<sequence>MVSIIKIPILFLLFCFFVLAESVFAQRSKYNFNSGWKYKVADLQGAQGPGFDDSGWKAVTLPHAFNEDEAFRVAIDKHSTGIVWYRKGFRLPAGQDDRKVFLEFEGIRQAGDFYLNGQYIGKHENGAMAFGLDITNQVKYNGAENILAVRIDNSWEYKEVATQTKFQWIDKNFNANYGGIPKNVFLHITDRLYQTLPLYSNLKTQGVYIFARDFDIAGKSATITAESEVRNEFPTAKSFHFEVEVTDLQGKSVKVFHGGITQIEAGETSKVSASARLEQLEFWSWGYGYLYTVTTRLKSDGKVIDAVNTKTGFRKTDFSDGMVRLNDRVLQMKGYAQRTSNEWPAIGMSVPAWVSDFSNRLMVKSNANLVRWMHITPWKQDVESCDRVGLIQAMQAGDAERDVEGIRWTQRTALMRDAIIYNRNSPSILFYESGNESISEAHMQEMKAIRDQYDPQGGRAAGSREMLDSKVAEYGGEMLYINKSARIPMWAMEYSRDEGLRKYWDEYSPPYHKDGDGPLHKGQDASIYNRNQDSHAIENVARWFDYWLERPGTGERSSAGGVNIIFSDSNTHYRGAENYRRSGEVDAMRLPKDGYFAHQVMWDGWVDIEQPRIHIIGHWNYAPGTKKDVQVISGAEKVELFINGSSQGFGKQSKRFLYTFNDVAWVSGTVTAVGYDEAGKELCRKEISTAAKPHSVRLTLQQGPGGFKADGADLSFVDVEVVDAKGNRCPTALNLIRFELEGPAEWRGGIAQGPGNYILSKTLPVECGVNRVLIRSTTQPGKIKLRASAEGLKPDAISFVSKAVKERNGLSDELPGSELPVYLDRGPTPSSPSYIVSRKALQIVSAKAGSNQNKAAMSYDDNELSDWFNDGNLSTAWINYELDRPAPISEVTLKMNNFRTRSYPLRITIDGKEVYRDSTQRSLGYFTAKFKPTSGKSLRIELLDSKAEARDFFGMVEVTGKKLDDGVVRDDKNARGRISIVEIEIYERITESSGLLKNKTIHTPK</sequence>
<dbReference type="Pfam" id="PF22666">
    <property type="entry name" value="Glyco_hydro_2_N2"/>
    <property type="match status" value="1"/>
</dbReference>
<dbReference type="InterPro" id="IPR040605">
    <property type="entry name" value="Glyco_hydro2_dom5"/>
</dbReference>
<evidence type="ECO:0000313" key="8">
    <source>
        <dbReference type="EMBL" id="PRY55345.1"/>
    </source>
</evidence>
<feature type="domain" description="DUF4982" evidence="5">
    <location>
        <begin position="624"/>
        <end position="682"/>
    </location>
</feature>